<dbReference type="InterPro" id="IPR006384">
    <property type="entry name" value="HAD_hydro_PyrdxlP_Pase-like"/>
</dbReference>
<organism evidence="2 3">
    <name type="scientific">Purpureocillium lavendulum</name>
    <dbReference type="NCBI Taxonomy" id="1247861"/>
    <lineage>
        <taxon>Eukaryota</taxon>
        <taxon>Fungi</taxon>
        <taxon>Dikarya</taxon>
        <taxon>Ascomycota</taxon>
        <taxon>Pezizomycotina</taxon>
        <taxon>Sordariomycetes</taxon>
        <taxon>Hypocreomycetidae</taxon>
        <taxon>Hypocreales</taxon>
        <taxon>Ophiocordycipitaceae</taxon>
        <taxon>Purpureocillium</taxon>
    </lineage>
</organism>
<evidence type="ECO:0000313" key="3">
    <source>
        <dbReference type="Proteomes" id="UP001163105"/>
    </source>
</evidence>
<dbReference type="AlphaFoldDB" id="A0AB34FDH1"/>
<comment type="caution">
    <text evidence="2">The sequence shown here is derived from an EMBL/GenBank/DDBJ whole genome shotgun (WGS) entry which is preliminary data.</text>
</comment>
<sequence length="270" mass="30461">MDSVQLPSSVAKNREFIFFTDFDGTITIDDTTVFLIDNYGMGRERRMKLDQDVLDGRIHFRNAFREMMDSVALPFETCIEVLIQNIQIDPGFQDFYAWARESGVPIVVLSSGVEPIIRALLNKLLGSKWDIQIVANTIEPRDGESTQHKNGWKMQFRDESVHGHDKSLAIRKYSSLQDSLISFYAGDGISDLSAARETDLLFAKTGKSASMMCPIPFVTDINNQHADLVHYCQKENVPFVPFSNWSNITKICKDIVAGKTSIQEVLQSPV</sequence>
<dbReference type="Gene3D" id="3.40.50.1000">
    <property type="entry name" value="HAD superfamily/HAD-like"/>
    <property type="match status" value="1"/>
</dbReference>
<dbReference type="EMBL" id="JAQHRD010000012">
    <property type="protein sequence ID" value="KAJ6437484.1"/>
    <property type="molecule type" value="Genomic_DNA"/>
</dbReference>
<keyword evidence="1" id="KW-0378">Hydrolase</keyword>
<keyword evidence="3" id="KW-1185">Reference proteome</keyword>
<protein>
    <submittedName>
        <fullName evidence="2">Prolyl aminopeptidase (Secreted protein)</fullName>
    </submittedName>
</protein>
<dbReference type="SUPFAM" id="SSF56784">
    <property type="entry name" value="HAD-like"/>
    <property type="match status" value="1"/>
</dbReference>
<dbReference type="InterPro" id="IPR036412">
    <property type="entry name" value="HAD-like_sf"/>
</dbReference>
<dbReference type="GO" id="GO:0004177">
    <property type="term" value="F:aminopeptidase activity"/>
    <property type="evidence" value="ECO:0007669"/>
    <property type="project" value="UniProtKB-KW"/>
</dbReference>
<keyword evidence="2" id="KW-0031">Aminopeptidase</keyword>
<dbReference type="Gene3D" id="3.90.1470.20">
    <property type="match status" value="1"/>
</dbReference>
<evidence type="ECO:0000313" key="2">
    <source>
        <dbReference type="EMBL" id="KAJ6437484.1"/>
    </source>
</evidence>
<dbReference type="GO" id="GO:0016791">
    <property type="term" value="F:phosphatase activity"/>
    <property type="evidence" value="ECO:0007669"/>
    <property type="project" value="InterPro"/>
</dbReference>
<keyword evidence="2" id="KW-0645">Protease</keyword>
<name>A0AB34FDH1_9HYPO</name>
<proteinExistence type="predicted"/>
<evidence type="ECO:0000256" key="1">
    <source>
        <dbReference type="ARBA" id="ARBA00022801"/>
    </source>
</evidence>
<dbReference type="PANTHER" id="PTHR28181:SF2">
    <property type="entry name" value="PHOSPHORIC MONOESTER HYDROLASE"/>
    <property type="match status" value="1"/>
</dbReference>
<dbReference type="Proteomes" id="UP001163105">
    <property type="component" value="Unassembled WGS sequence"/>
</dbReference>
<reference evidence="2" key="1">
    <citation type="submission" date="2023-01" db="EMBL/GenBank/DDBJ databases">
        <title>The growth and conidiation of Purpureocillium lavendulum are regulated by nitrogen source and histone H3K14 acetylation.</title>
        <authorList>
            <person name="Tang P."/>
            <person name="Han J."/>
            <person name="Zhang C."/>
            <person name="Tang P."/>
            <person name="Qi F."/>
            <person name="Zhang K."/>
            <person name="Liang L."/>
        </authorList>
    </citation>
    <scope>NUCLEOTIDE SEQUENCE</scope>
    <source>
        <strain evidence="2">YMF1.00683</strain>
    </source>
</reference>
<dbReference type="Pfam" id="PF12710">
    <property type="entry name" value="HAD"/>
    <property type="match status" value="1"/>
</dbReference>
<gene>
    <name evidence="2" type="ORF">O9K51_10042</name>
</gene>
<dbReference type="NCBIfam" id="TIGR01489">
    <property type="entry name" value="DKMTPPase-SF"/>
    <property type="match status" value="1"/>
</dbReference>
<accession>A0AB34FDH1</accession>
<dbReference type="InterPro" id="IPR050849">
    <property type="entry name" value="HAD-like_hydrolase_phosphatase"/>
</dbReference>
<dbReference type="NCBIfam" id="TIGR01488">
    <property type="entry name" value="HAD-SF-IB"/>
    <property type="match status" value="1"/>
</dbReference>
<dbReference type="InterPro" id="IPR023214">
    <property type="entry name" value="HAD_sf"/>
</dbReference>
<dbReference type="PANTHER" id="PTHR28181">
    <property type="entry name" value="UPF0655 PROTEIN YCR015C"/>
    <property type="match status" value="1"/>
</dbReference>